<dbReference type="OrthoDB" id="9782395at2"/>
<sequence length="206" mass="22068">MQVRGRPVLLFSALAVAALGTGFLVWPLPKVTPPTLPYSTVVVLGAAQYAGRPSPAFQRRLDHALALYRAGGVQTIVVTGGRQPGDPYSEGEVGRDYLARQGIPARALLAETRSRTTIENLRGARSFLPPGTPLTLVTDEAHAPRALALAKALDLTANASPSPLRRQPDWKYLLREKLALVAYRLLGVQGSAHKERAGETPPGPQL</sequence>
<dbReference type="InterPro" id="IPR051599">
    <property type="entry name" value="Cell_Envelope_Assoc"/>
</dbReference>
<dbReference type="PANTHER" id="PTHR30336:SF20">
    <property type="entry name" value="DUF218 DOMAIN-CONTAINING PROTEIN"/>
    <property type="match status" value="1"/>
</dbReference>
<accession>H8GSI0</accession>
<dbReference type="KEGG" id="dgo:DGo_CA2514"/>
<keyword evidence="3" id="KW-1185">Reference proteome</keyword>
<dbReference type="InterPro" id="IPR003848">
    <property type="entry name" value="DUF218"/>
</dbReference>
<dbReference type="Proteomes" id="UP000007575">
    <property type="component" value="Chromosome"/>
</dbReference>
<dbReference type="EMBL" id="CP002191">
    <property type="protein sequence ID" value="AFD26441.1"/>
    <property type="molecule type" value="Genomic_DNA"/>
</dbReference>
<dbReference type="Pfam" id="PF02698">
    <property type="entry name" value="DUF218"/>
    <property type="match status" value="1"/>
</dbReference>
<feature type="domain" description="DUF218" evidence="1">
    <location>
        <begin position="40"/>
        <end position="176"/>
    </location>
</feature>
<reference evidence="2 3" key="1">
    <citation type="journal article" date="2012" name="PLoS ONE">
        <title>Genome sequence and transcriptome analysis of the radioresistant bacterium Deinococcus gobiensis: insights into the extreme environmental adaptations.</title>
        <authorList>
            <person name="Yuan M."/>
            <person name="Chen M."/>
            <person name="Zhang W."/>
            <person name="Lu W."/>
            <person name="Wang J."/>
            <person name="Yang M."/>
            <person name="Zhao P."/>
            <person name="Tang R."/>
            <person name="Li X."/>
            <person name="Hao Y."/>
            <person name="Zhou Z."/>
            <person name="Zhan Y."/>
            <person name="Yu H."/>
            <person name="Teng C."/>
            <person name="Yan Y."/>
            <person name="Ping S."/>
            <person name="Wang Y."/>
            <person name="Lin M."/>
        </authorList>
    </citation>
    <scope>NUCLEOTIDE SEQUENCE [LARGE SCALE GENOMIC DNA]</scope>
    <source>
        <strain evidence="2 3">I-0</strain>
    </source>
</reference>
<dbReference type="eggNOG" id="COG1434">
    <property type="taxonomic scope" value="Bacteria"/>
</dbReference>
<gene>
    <name evidence="2" type="ordered locus">DGo_CA2514</name>
</gene>
<protein>
    <recommendedName>
        <fullName evidence="1">DUF218 domain-containing protein</fullName>
    </recommendedName>
</protein>
<dbReference type="HOGENOM" id="CLU_051474_3_0_0"/>
<dbReference type="InterPro" id="IPR014729">
    <property type="entry name" value="Rossmann-like_a/b/a_fold"/>
</dbReference>
<organism evidence="2 3">
    <name type="scientific">Deinococcus gobiensis (strain DSM 21396 / JCM 16679 / CGMCC 1.7299 / I-0)</name>
    <dbReference type="NCBI Taxonomy" id="745776"/>
    <lineage>
        <taxon>Bacteria</taxon>
        <taxon>Thermotogati</taxon>
        <taxon>Deinococcota</taxon>
        <taxon>Deinococci</taxon>
        <taxon>Deinococcales</taxon>
        <taxon>Deinococcaceae</taxon>
        <taxon>Deinococcus</taxon>
    </lineage>
</organism>
<dbReference type="AlphaFoldDB" id="H8GSI0"/>
<dbReference type="PATRIC" id="fig|745776.4.peg.2581"/>
<dbReference type="GO" id="GO:0005886">
    <property type="term" value="C:plasma membrane"/>
    <property type="evidence" value="ECO:0007669"/>
    <property type="project" value="TreeGrafter"/>
</dbReference>
<dbReference type="Gene3D" id="3.40.50.620">
    <property type="entry name" value="HUPs"/>
    <property type="match status" value="1"/>
</dbReference>
<evidence type="ECO:0000313" key="2">
    <source>
        <dbReference type="EMBL" id="AFD26441.1"/>
    </source>
</evidence>
<proteinExistence type="predicted"/>
<dbReference type="PANTHER" id="PTHR30336">
    <property type="entry name" value="INNER MEMBRANE PROTEIN, PROBABLE PERMEASE"/>
    <property type="match status" value="1"/>
</dbReference>
<evidence type="ECO:0000259" key="1">
    <source>
        <dbReference type="Pfam" id="PF02698"/>
    </source>
</evidence>
<evidence type="ECO:0000313" key="3">
    <source>
        <dbReference type="Proteomes" id="UP000007575"/>
    </source>
</evidence>
<dbReference type="CDD" id="cd06259">
    <property type="entry name" value="YdcF-like"/>
    <property type="match status" value="1"/>
</dbReference>
<name>H8GSI0_DEIGI</name>